<dbReference type="InterPro" id="IPR006913">
    <property type="entry name" value="CENP-V/GFA"/>
</dbReference>
<evidence type="ECO:0000313" key="7">
    <source>
        <dbReference type="Proteomes" id="UP000799766"/>
    </source>
</evidence>
<dbReference type="GO" id="GO:0046872">
    <property type="term" value="F:metal ion binding"/>
    <property type="evidence" value="ECO:0007669"/>
    <property type="project" value="UniProtKB-KW"/>
</dbReference>
<gene>
    <name evidence="6" type="ORF">BDY21DRAFT_371890</name>
</gene>
<evidence type="ECO:0000256" key="2">
    <source>
        <dbReference type="ARBA" id="ARBA00022723"/>
    </source>
</evidence>
<evidence type="ECO:0000256" key="3">
    <source>
        <dbReference type="ARBA" id="ARBA00022833"/>
    </source>
</evidence>
<evidence type="ECO:0000256" key="4">
    <source>
        <dbReference type="ARBA" id="ARBA00023239"/>
    </source>
</evidence>
<comment type="similarity">
    <text evidence="1">Belongs to the Gfa family.</text>
</comment>
<accession>A0A6A6NZ79</accession>
<dbReference type="Proteomes" id="UP000799766">
    <property type="component" value="Unassembled WGS sequence"/>
</dbReference>
<dbReference type="InterPro" id="IPR011057">
    <property type="entry name" value="Mss4-like_sf"/>
</dbReference>
<dbReference type="OrthoDB" id="406544at2759"/>
<keyword evidence="2" id="KW-0479">Metal-binding</keyword>
<dbReference type="EMBL" id="MU001681">
    <property type="protein sequence ID" value="KAF2457051.1"/>
    <property type="molecule type" value="Genomic_DNA"/>
</dbReference>
<dbReference type="PANTHER" id="PTHR33337:SF33">
    <property type="entry name" value="CENP-V_GFA DOMAIN-CONTAINING PROTEIN"/>
    <property type="match status" value="1"/>
</dbReference>
<proteinExistence type="inferred from homology"/>
<dbReference type="Gene3D" id="3.90.1590.10">
    <property type="entry name" value="glutathione-dependent formaldehyde- activating enzyme (gfa)"/>
    <property type="match status" value="1"/>
</dbReference>
<dbReference type="Pfam" id="PF04828">
    <property type="entry name" value="GFA"/>
    <property type="match status" value="1"/>
</dbReference>
<feature type="domain" description="CENP-V/GFA" evidence="5">
    <location>
        <begin position="10"/>
        <end position="148"/>
    </location>
</feature>
<sequence length="191" mass="21306">MSSLVPETPLEGGCACGHIRYCMTAHPLAIHCCHCHHCQRETGSAFALNALLESPHLTLQPPSPAPVVIATPTLSGTPQRVARCPRCYVAVWSHYSSAGETMAFVRVGTLDPEAKNAVGEPTVHIYCESKVGWMGLPEGARVCGEYYDRREVWGRESLERLERYWPVIVEWKEKKEKEMAEAEGKVEQKEE</sequence>
<protein>
    <submittedName>
        <fullName evidence="6">Mss4-like protein</fullName>
    </submittedName>
</protein>
<evidence type="ECO:0000256" key="1">
    <source>
        <dbReference type="ARBA" id="ARBA00005495"/>
    </source>
</evidence>
<reference evidence="6" key="1">
    <citation type="journal article" date="2020" name="Stud. Mycol.">
        <title>101 Dothideomycetes genomes: a test case for predicting lifestyles and emergence of pathogens.</title>
        <authorList>
            <person name="Haridas S."/>
            <person name="Albert R."/>
            <person name="Binder M."/>
            <person name="Bloem J."/>
            <person name="Labutti K."/>
            <person name="Salamov A."/>
            <person name="Andreopoulos B."/>
            <person name="Baker S."/>
            <person name="Barry K."/>
            <person name="Bills G."/>
            <person name="Bluhm B."/>
            <person name="Cannon C."/>
            <person name="Castanera R."/>
            <person name="Culley D."/>
            <person name="Daum C."/>
            <person name="Ezra D."/>
            <person name="Gonzalez J."/>
            <person name="Henrissat B."/>
            <person name="Kuo A."/>
            <person name="Liang C."/>
            <person name="Lipzen A."/>
            <person name="Lutzoni F."/>
            <person name="Magnuson J."/>
            <person name="Mondo S."/>
            <person name="Nolan M."/>
            <person name="Ohm R."/>
            <person name="Pangilinan J."/>
            <person name="Park H.-J."/>
            <person name="Ramirez L."/>
            <person name="Alfaro M."/>
            <person name="Sun H."/>
            <person name="Tritt A."/>
            <person name="Yoshinaga Y."/>
            <person name="Zwiers L.-H."/>
            <person name="Turgeon B."/>
            <person name="Goodwin S."/>
            <person name="Spatafora J."/>
            <person name="Crous P."/>
            <person name="Grigoriev I."/>
        </authorList>
    </citation>
    <scope>NUCLEOTIDE SEQUENCE</scope>
    <source>
        <strain evidence="6">ATCC 16933</strain>
    </source>
</reference>
<keyword evidence="7" id="KW-1185">Reference proteome</keyword>
<dbReference type="PANTHER" id="PTHR33337">
    <property type="entry name" value="GFA DOMAIN-CONTAINING PROTEIN"/>
    <property type="match status" value="1"/>
</dbReference>
<name>A0A6A6NZ79_9PEZI</name>
<dbReference type="GO" id="GO:0016846">
    <property type="term" value="F:carbon-sulfur lyase activity"/>
    <property type="evidence" value="ECO:0007669"/>
    <property type="project" value="InterPro"/>
</dbReference>
<keyword evidence="4" id="KW-0456">Lyase</keyword>
<keyword evidence="3" id="KW-0862">Zinc</keyword>
<organism evidence="6 7">
    <name type="scientific">Lineolata rhizophorae</name>
    <dbReference type="NCBI Taxonomy" id="578093"/>
    <lineage>
        <taxon>Eukaryota</taxon>
        <taxon>Fungi</taxon>
        <taxon>Dikarya</taxon>
        <taxon>Ascomycota</taxon>
        <taxon>Pezizomycotina</taxon>
        <taxon>Dothideomycetes</taxon>
        <taxon>Dothideomycetes incertae sedis</taxon>
        <taxon>Lineolatales</taxon>
        <taxon>Lineolataceae</taxon>
        <taxon>Lineolata</taxon>
    </lineage>
</organism>
<dbReference type="PROSITE" id="PS51891">
    <property type="entry name" value="CENP_V_GFA"/>
    <property type="match status" value="1"/>
</dbReference>
<dbReference type="SUPFAM" id="SSF51316">
    <property type="entry name" value="Mss4-like"/>
    <property type="match status" value="1"/>
</dbReference>
<evidence type="ECO:0000313" key="6">
    <source>
        <dbReference type="EMBL" id="KAF2457051.1"/>
    </source>
</evidence>
<dbReference type="AlphaFoldDB" id="A0A6A6NZ79"/>
<evidence type="ECO:0000259" key="5">
    <source>
        <dbReference type="PROSITE" id="PS51891"/>
    </source>
</evidence>